<proteinExistence type="predicted"/>
<gene>
    <name evidence="1" type="ORF">TRIUR3_32463</name>
</gene>
<sequence length="168" mass="18467">MAAPLSPTTPSSGPLPKRKCIIQPMSCSSGRNDNGSSQCIPCLSDNPELSGEQWTLISLAQLLFLMKRSKPLSLQTNYSISVSINGFLSCKTTAPHVTDPVLLCMRTWGRCNKAALVLQWSGVSHLDVCRSAEEERKDLEEESRTSAQLEEDVNLDSAALDYLLYVFD</sequence>
<reference evidence="1" key="1">
    <citation type="journal article" date="2013" name="Nature">
        <title>Draft genome of the wheat A-genome progenitor Triticum urartu.</title>
        <authorList>
            <person name="Ling H.Q."/>
            <person name="Zhao S."/>
            <person name="Liu D."/>
            <person name="Wang J."/>
            <person name="Sun H."/>
            <person name="Zhang C."/>
            <person name="Fan H."/>
            <person name="Li D."/>
            <person name="Dong L."/>
            <person name="Tao Y."/>
            <person name="Gao C."/>
            <person name="Wu H."/>
            <person name="Li Y."/>
            <person name="Cui Y."/>
            <person name="Guo X."/>
            <person name="Zheng S."/>
            <person name="Wang B."/>
            <person name="Yu K."/>
            <person name="Liang Q."/>
            <person name="Yang W."/>
            <person name="Lou X."/>
            <person name="Chen J."/>
            <person name="Feng M."/>
            <person name="Jian J."/>
            <person name="Zhang X."/>
            <person name="Luo G."/>
            <person name="Jiang Y."/>
            <person name="Liu J."/>
            <person name="Wang Z."/>
            <person name="Sha Y."/>
            <person name="Zhang B."/>
            <person name="Wu H."/>
            <person name="Tang D."/>
            <person name="Shen Q."/>
            <person name="Xue P."/>
            <person name="Zou S."/>
            <person name="Wang X."/>
            <person name="Liu X."/>
            <person name="Wang F."/>
            <person name="Yang Y."/>
            <person name="An X."/>
            <person name="Dong Z."/>
            <person name="Zhang K."/>
            <person name="Zhang X."/>
            <person name="Luo M.C."/>
            <person name="Dvorak J."/>
            <person name="Tong Y."/>
            <person name="Wang J."/>
            <person name="Yang H."/>
            <person name="Li Z."/>
            <person name="Wang D."/>
            <person name="Zhang A."/>
            <person name="Wang J."/>
        </authorList>
    </citation>
    <scope>NUCLEOTIDE SEQUENCE</scope>
</reference>
<name>M8A2T3_TRIUA</name>
<evidence type="ECO:0000313" key="1">
    <source>
        <dbReference type="EMBL" id="EMS66286.1"/>
    </source>
</evidence>
<dbReference type="AlphaFoldDB" id="M8A2T3"/>
<accession>M8A2T3</accession>
<dbReference type="EMBL" id="KD034078">
    <property type="protein sequence ID" value="EMS66286.1"/>
    <property type="molecule type" value="Genomic_DNA"/>
</dbReference>
<organism evidence="1">
    <name type="scientific">Triticum urartu</name>
    <name type="common">Red wild einkorn</name>
    <name type="synonym">Crithodium urartu</name>
    <dbReference type="NCBI Taxonomy" id="4572"/>
    <lineage>
        <taxon>Eukaryota</taxon>
        <taxon>Viridiplantae</taxon>
        <taxon>Streptophyta</taxon>
        <taxon>Embryophyta</taxon>
        <taxon>Tracheophyta</taxon>
        <taxon>Spermatophyta</taxon>
        <taxon>Magnoliopsida</taxon>
        <taxon>Liliopsida</taxon>
        <taxon>Poales</taxon>
        <taxon>Poaceae</taxon>
        <taxon>BOP clade</taxon>
        <taxon>Pooideae</taxon>
        <taxon>Triticodae</taxon>
        <taxon>Triticeae</taxon>
        <taxon>Triticinae</taxon>
        <taxon>Triticum</taxon>
    </lineage>
</organism>
<protein>
    <submittedName>
        <fullName evidence="1">Uncharacterized protein</fullName>
    </submittedName>
</protein>